<sequence>MENFEAIPFYHASVALRTEALEVCVESLLRTDPLVKSLDIACDVKRVFALSALREVFYNETCRSLSLMVIDKRSGHVVAAMLCADFFHQCHPSYEGVACTQWQAYLHALVSMEMYYKAVFDVSGRGNWMCHVISAVRDVDVRLRTELRKCLIVETINKARNQGYSHVIGFHSNLMCQELAVDVGMDVIGNSCLLRDISFKEGKYFKNICPRNSRIMAMVYDFLV</sequence>
<evidence type="ECO:0000313" key="2">
    <source>
        <dbReference type="RefSeq" id="XP_006825579.1"/>
    </source>
</evidence>
<dbReference type="Proteomes" id="UP000694865">
    <property type="component" value="Unplaced"/>
</dbReference>
<evidence type="ECO:0000313" key="1">
    <source>
        <dbReference type="Proteomes" id="UP000694865"/>
    </source>
</evidence>
<keyword evidence="1" id="KW-1185">Reference proteome</keyword>
<dbReference type="GeneID" id="102801517"/>
<dbReference type="Gene3D" id="3.40.630.30">
    <property type="match status" value="1"/>
</dbReference>
<proteinExistence type="predicted"/>
<gene>
    <name evidence="2" type="primary">LOC102801517</name>
</gene>
<accession>A0ABM0MZY8</accession>
<organism evidence="1 2">
    <name type="scientific">Saccoglossus kowalevskii</name>
    <name type="common">Acorn worm</name>
    <dbReference type="NCBI Taxonomy" id="10224"/>
    <lineage>
        <taxon>Eukaryota</taxon>
        <taxon>Metazoa</taxon>
        <taxon>Hemichordata</taxon>
        <taxon>Enteropneusta</taxon>
        <taxon>Harrimaniidae</taxon>
        <taxon>Saccoglossus</taxon>
    </lineage>
</organism>
<reference evidence="2" key="1">
    <citation type="submission" date="2025-08" db="UniProtKB">
        <authorList>
            <consortium name="RefSeq"/>
        </authorList>
    </citation>
    <scope>IDENTIFICATION</scope>
    <source>
        <tissue evidence="2">Testes</tissue>
    </source>
</reference>
<protein>
    <submittedName>
        <fullName evidence="2">Uncharacterized protein LOC102801517</fullName>
    </submittedName>
</protein>
<name>A0ABM0MZY8_SACKO</name>
<dbReference type="RefSeq" id="XP_006825579.1">
    <property type="nucleotide sequence ID" value="XM_006825516.1"/>
</dbReference>